<dbReference type="PANTHER" id="PTHR43272">
    <property type="entry name" value="LONG-CHAIN-FATTY-ACID--COA LIGASE"/>
    <property type="match status" value="1"/>
</dbReference>
<organism evidence="5 6">
    <name type="scientific">Cephalotrichum gorgonifer</name>
    <dbReference type="NCBI Taxonomy" id="2041049"/>
    <lineage>
        <taxon>Eukaryota</taxon>
        <taxon>Fungi</taxon>
        <taxon>Dikarya</taxon>
        <taxon>Ascomycota</taxon>
        <taxon>Pezizomycotina</taxon>
        <taxon>Sordariomycetes</taxon>
        <taxon>Hypocreomycetidae</taxon>
        <taxon>Microascales</taxon>
        <taxon>Microascaceae</taxon>
        <taxon>Cephalotrichum</taxon>
    </lineage>
</organism>
<keyword evidence="1" id="KW-0547">Nucleotide-binding</keyword>
<proteinExistence type="predicted"/>
<dbReference type="EMBL" id="ONZQ02000009">
    <property type="protein sequence ID" value="SPO03818.1"/>
    <property type="molecule type" value="Genomic_DNA"/>
</dbReference>
<dbReference type="SUPFAM" id="SSF56801">
    <property type="entry name" value="Acetyl-CoA synthetase-like"/>
    <property type="match status" value="1"/>
</dbReference>
<name>A0AAE8N2L1_9PEZI</name>
<dbReference type="Pfam" id="PF00501">
    <property type="entry name" value="AMP-binding"/>
    <property type="match status" value="1"/>
</dbReference>
<evidence type="ECO:0000313" key="6">
    <source>
        <dbReference type="Proteomes" id="UP001187682"/>
    </source>
</evidence>
<evidence type="ECO:0000256" key="1">
    <source>
        <dbReference type="ARBA" id="ARBA00022741"/>
    </source>
</evidence>
<dbReference type="InterPro" id="IPR042099">
    <property type="entry name" value="ANL_N_sf"/>
</dbReference>
<dbReference type="PANTHER" id="PTHR43272:SF33">
    <property type="entry name" value="AMP-BINDING DOMAIN-CONTAINING PROTEIN-RELATED"/>
    <property type="match status" value="1"/>
</dbReference>
<dbReference type="GO" id="GO:0005783">
    <property type="term" value="C:endoplasmic reticulum"/>
    <property type="evidence" value="ECO:0007669"/>
    <property type="project" value="TreeGrafter"/>
</dbReference>
<dbReference type="PROSITE" id="PS00455">
    <property type="entry name" value="AMP_BINDING"/>
    <property type="match status" value="1"/>
</dbReference>
<dbReference type="GO" id="GO:0004467">
    <property type="term" value="F:long-chain fatty acid-CoA ligase activity"/>
    <property type="evidence" value="ECO:0007669"/>
    <property type="project" value="TreeGrafter"/>
</dbReference>
<keyword evidence="2" id="KW-0067">ATP-binding</keyword>
<reference evidence="5" key="1">
    <citation type="submission" date="2018-03" db="EMBL/GenBank/DDBJ databases">
        <authorList>
            <person name="Guldener U."/>
        </authorList>
    </citation>
    <scope>NUCLEOTIDE SEQUENCE</scope>
</reference>
<dbReference type="Gene3D" id="3.40.50.12780">
    <property type="entry name" value="N-terminal domain of ligase-like"/>
    <property type="match status" value="1"/>
</dbReference>
<evidence type="ECO:0000256" key="2">
    <source>
        <dbReference type="ARBA" id="ARBA00022840"/>
    </source>
</evidence>
<keyword evidence="6" id="KW-1185">Reference proteome</keyword>
<dbReference type="AlphaFoldDB" id="A0AAE8N2L1"/>
<dbReference type="GO" id="GO:0005524">
    <property type="term" value="F:ATP binding"/>
    <property type="evidence" value="ECO:0007669"/>
    <property type="project" value="UniProtKB-KW"/>
</dbReference>
<evidence type="ECO:0000313" key="5">
    <source>
        <dbReference type="EMBL" id="SPO03818.1"/>
    </source>
</evidence>
<comment type="caution">
    <text evidence="5">The sequence shown here is derived from an EMBL/GenBank/DDBJ whole genome shotgun (WGS) entry which is preliminary data.</text>
</comment>
<dbReference type="InterPro" id="IPR020845">
    <property type="entry name" value="AMP-binding_CS"/>
</dbReference>
<feature type="region of interest" description="Disordered" evidence="3">
    <location>
        <begin position="1"/>
        <end position="33"/>
    </location>
</feature>
<sequence>MARTQALSDRAILDLSALPPPGKPHGVPLPGTEKEGRTAIYRHWKLRDTPLVTTHDPSVQTIYDLFEKAARNYPTTKAFGTRPWNPQTKAWENKYSWITFAEASARSKNLGAGLVEIHSQAGITGDGYGVGLWSQNRAEWHLSDLGIVSQSLFSVSLYETLGPDTTEYIINHAELSAVLCSLPHIPVLLKLAPRLPKLKLIVSLDPVDAGEIAGHTKLDVLNAMAAEHGIKIYSMETVEAIGAASGRKPRPPRREDIATINYTSGTTGTPKGVVLTHGNAISALSAAQTTGTSRHGDVHISYLPLAHIYGRMVDMTALASGASVGYFHGDIAGLVDDMKILGPTGFMSVPRLFNKFNSALRVATVEADGIKGSLSRHVIETKKANMKKPAGSASNTHVLYDRIWTPKVRAAVGLHRCHSMVSGSALLDPDVQEFLRAAFGNSFMQGYGLTETYAVATCQLAGDFSVGNVGPPSPCMEVCLESVPDMEYLVTDSPRPRGELLLRGPVIFREYYKNEEETRKAIDADGWFHSGDIAEIDSLGRVKIIDRKKNVLKLSQGEYISPERIENVYLGSSSLISSAYVHGDPNQSNLVAIFGIDPAAFAPFASEILKKPVDPADLTGLAAAANETVVKKAFLKILDDIGRKHKFNSFEKVRNCALLVEPFTVQNELLTPTLKLKRAPIAKAFREDITRMYEEIKADPSYIAKAKL</sequence>
<dbReference type="GO" id="GO:0016020">
    <property type="term" value="C:membrane"/>
    <property type="evidence" value="ECO:0007669"/>
    <property type="project" value="TreeGrafter"/>
</dbReference>
<keyword evidence="5" id="KW-0436">Ligase</keyword>
<gene>
    <name evidence="5" type="ORF">DNG_06501</name>
</gene>
<evidence type="ECO:0000256" key="3">
    <source>
        <dbReference type="SAM" id="MobiDB-lite"/>
    </source>
</evidence>
<protein>
    <submittedName>
        <fullName evidence="5">Related to long-chain-fatty-acid CoA ligase FAA2</fullName>
    </submittedName>
</protein>
<accession>A0AAE8N2L1</accession>
<dbReference type="InterPro" id="IPR000873">
    <property type="entry name" value="AMP-dep_synth/lig_dom"/>
</dbReference>
<dbReference type="Proteomes" id="UP001187682">
    <property type="component" value="Unassembled WGS sequence"/>
</dbReference>
<feature type="domain" description="AMP-dependent synthetase/ligase" evidence="4">
    <location>
        <begin position="66"/>
        <end position="512"/>
    </location>
</feature>
<evidence type="ECO:0000259" key="4">
    <source>
        <dbReference type="Pfam" id="PF00501"/>
    </source>
</evidence>